<reference evidence="3" key="1">
    <citation type="submission" date="2016-11" db="EMBL/GenBank/DDBJ databases">
        <authorList>
            <person name="Varghese N."/>
            <person name="Submissions S."/>
        </authorList>
    </citation>
    <scope>NUCLEOTIDE SEQUENCE [LARGE SCALE GENOMIC DNA]</scope>
    <source>
        <strain evidence="3">DSM 44671</strain>
    </source>
</reference>
<feature type="domain" description="PPM-type phosphatase" evidence="1">
    <location>
        <begin position="24"/>
        <end position="230"/>
    </location>
</feature>
<name>A0A1K1LQB9_9PSEU</name>
<keyword evidence="3" id="KW-1185">Reference proteome</keyword>
<accession>A0A1K1LQB9</accession>
<dbReference type="AlphaFoldDB" id="A0A1K1LQB9"/>
<evidence type="ECO:0000313" key="3">
    <source>
        <dbReference type="Proteomes" id="UP000182740"/>
    </source>
</evidence>
<protein>
    <submittedName>
        <fullName evidence="2">Protein phosphatase 2C</fullName>
    </submittedName>
</protein>
<dbReference type="Pfam" id="PF13672">
    <property type="entry name" value="PP2C_2"/>
    <property type="match status" value="1"/>
</dbReference>
<dbReference type="Proteomes" id="UP000182740">
    <property type="component" value="Unassembled WGS sequence"/>
</dbReference>
<organism evidence="2 3">
    <name type="scientific">Amycolatopsis australiensis</name>
    <dbReference type="NCBI Taxonomy" id="546364"/>
    <lineage>
        <taxon>Bacteria</taxon>
        <taxon>Bacillati</taxon>
        <taxon>Actinomycetota</taxon>
        <taxon>Actinomycetes</taxon>
        <taxon>Pseudonocardiales</taxon>
        <taxon>Pseudonocardiaceae</taxon>
        <taxon>Amycolatopsis</taxon>
    </lineage>
</organism>
<dbReference type="OrthoDB" id="3190646at2"/>
<sequence>MFFSGTTVPGGASENEDWLAATPDLIVVLDGATVRTETGCHHGPAWYTRKLGAAIIASAADRNLTLSQVLANAIVEVAKLHPQCDLKRPGAPSAGAAIVRQDGNILRYIALGDVSIVLKTDADVEVVSDERVSATARAERAEADRYLIGEPEKAAALVRMKEAELAAQNQEGGYWIAAANPAAVEHALVGQLDIATITQIAVLSDGAARLVKDFKLASWDEVIELLASSGPHQLIKRVREVEEDDPLGEKYRRNKKSDDATAVYARI</sequence>
<dbReference type="InterPro" id="IPR001932">
    <property type="entry name" value="PPM-type_phosphatase-like_dom"/>
</dbReference>
<gene>
    <name evidence="2" type="ORF">SAMN04489730_0065</name>
</gene>
<evidence type="ECO:0000313" key="2">
    <source>
        <dbReference type="EMBL" id="SFW11854.1"/>
    </source>
</evidence>
<dbReference type="RefSeq" id="WP_072474340.1">
    <property type="nucleotide sequence ID" value="NZ_FPJG01000001.1"/>
</dbReference>
<dbReference type="STRING" id="546364.SAMN04489730_0065"/>
<proteinExistence type="predicted"/>
<dbReference type="EMBL" id="FPJG01000001">
    <property type="protein sequence ID" value="SFW11854.1"/>
    <property type="molecule type" value="Genomic_DNA"/>
</dbReference>
<evidence type="ECO:0000259" key="1">
    <source>
        <dbReference type="Pfam" id="PF13672"/>
    </source>
</evidence>